<dbReference type="EMBL" id="JBBCAQ010000028">
    <property type="protein sequence ID" value="KAK7585914.1"/>
    <property type="molecule type" value="Genomic_DNA"/>
</dbReference>
<protein>
    <submittedName>
        <fullName evidence="2">Uncharacterized protein</fullName>
    </submittedName>
</protein>
<proteinExistence type="predicted"/>
<gene>
    <name evidence="2" type="ORF">V9T40_000093</name>
</gene>
<sequence length="181" mass="19968">MVSSTNDSPRLFHTAIGGYFRDPANYRSGAATIAGHLENNTHYHRPAYTAAKYTASACKNCTSPRSDYKEKGWAKNKFQNNFIGTRSPKEEHADDGAFSIQPNLASGERSGETQSYLGTFSGSGMTGSCGQPYRRGQRTNIHYRNNNESNNADRPISTIPTNTRDNNANNSTNRQNTTMTN</sequence>
<evidence type="ECO:0000313" key="3">
    <source>
        <dbReference type="Proteomes" id="UP001367676"/>
    </source>
</evidence>
<accession>A0AAN9TS13</accession>
<feature type="region of interest" description="Disordered" evidence="1">
    <location>
        <begin position="143"/>
        <end position="181"/>
    </location>
</feature>
<dbReference type="AlphaFoldDB" id="A0AAN9TS13"/>
<reference evidence="2 3" key="1">
    <citation type="submission" date="2024-03" db="EMBL/GenBank/DDBJ databases">
        <title>Adaptation during the transition from Ophiocordyceps entomopathogen to insect associate is accompanied by gene loss and intensified selection.</title>
        <authorList>
            <person name="Ward C.M."/>
            <person name="Onetto C.A."/>
            <person name="Borneman A.R."/>
        </authorList>
    </citation>
    <scope>NUCLEOTIDE SEQUENCE [LARGE SCALE GENOMIC DNA]</scope>
    <source>
        <strain evidence="2">AWRI1</strain>
        <tissue evidence="2">Single Adult Female</tissue>
    </source>
</reference>
<feature type="compositionally biased region" description="Polar residues" evidence="1">
    <location>
        <begin position="143"/>
        <end position="152"/>
    </location>
</feature>
<keyword evidence="3" id="KW-1185">Reference proteome</keyword>
<evidence type="ECO:0000313" key="2">
    <source>
        <dbReference type="EMBL" id="KAK7585914.1"/>
    </source>
</evidence>
<organism evidence="2 3">
    <name type="scientific">Parthenolecanium corni</name>
    <dbReference type="NCBI Taxonomy" id="536013"/>
    <lineage>
        <taxon>Eukaryota</taxon>
        <taxon>Metazoa</taxon>
        <taxon>Ecdysozoa</taxon>
        <taxon>Arthropoda</taxon>
        <taxon>Hexapoda</taxon>
        <taxon>Insecta</taxon>
        <taxon>Pterygota</taxon>
        <taxon>Neoptera</taxon>
        <taxon>Paraneoptera</taxon>
        <taxon>Hemiptera</taxon>
        <taxon>Sternorrhyncha</taxon>
        <taxon>Coccoidea</taxon>
        <taxon>Coccidae</taxon>
        <taxon>Parthenolecanium</taxon>
    </lineage>
</organism>
<dbReference type="Proteomes" id="UP001367676">
    <property type="component" value="Unassembled WGS sequence"/>
</dbReference>
<name>A0AAN9TS13_9HEMI</name>
<feature type="compositionally biased region" description="Low complexity" evidence="1">
    <location>
        <begin position="161"/>
        <end position="181"/>
    </location>
</feature>
<comment type="caution">
    <text evidence="2">The sequence shown here is derived from an EMBL/GenBank/DDBJ whole genome shotgun (WGS) entry which is preliminary data.</text>
</comment>
<evidence type="ECO:0000256" key="1">
    <source>
        <dbReference type="SAM" id="MobiDB-lite"/>
    </source>
</evidence>